<evidence type="ECO:0000256" key="1">
    <source>
        <dbReference type="SAM" id="SignalP"/>
    </source>
</evidence>
<feature type="chain" id="PRO_5022903624" evidence="1">
    <location>
        <begin position="34"/>
        <end position="266"/>
    </location>
</feature>
<dbReference type="GO" id="GO:0006974">
    <property type="term" value="P:DNA damage response"/>
    <property type="evidence" value="ECO:0007669"/>
    <property type="project" value="TreeGrafter"/>
</dbReference>
<dbReference type="InterPro" id="IPR007497">
    <property type="entry name" value="SIMPL/DUF541"/>
</dbReference>
<dbReference type="Gene3D" id="3.30.70.2970">
    <property type="entry name" value="Protein of unknown function (DUF541), domain 2"/>
    <property type="match status" value="1"/>
</dbReference>
<dbReference type="Proteomes" id="UP000322077">
    <property type="component" value="Unassembled WGS sequence"/>
</dbReference>
<dbReference type="Gene3D" id="3.30.110.170">
    <property type="entry name" value="Protein of unknown function (DUF541), domain 1"/>
    <property type="match status" value="1"/>
</dbReference>
<gene>
    <name evidence="2" type="ORF">FYJ91_10510</name>
</gene>
<feature type="signal peptide" evidence="1">
    <location>
        <begin position="1"/>
        <end position="33"/>
    </location>
</feature>
<comment type="caution">
    <text evidence="2">The sequence shown here is derived from an EMBL/GenBank/DDBJ whole genome shotgun (WGS) entry which is preliminary data.</text>
</comment>
<keyword evidence="1" id="KW-0732">Signal</keyword>
<dbReference type="InterPro" id="IPR052022">
    <property type="entry name" value="26kDa_periplasmic_antigen"/>
</dbReference>
<dbReference type="PANTHER" id="PTHR34387">
    <property type="entry name" value="SLR1258 PROTEIN"/>
    <property type="match status" value="1"/>
</dbReference>
<evidence type="ECO:0000313" key="3">
    <source>
        <dbReference type="Proteomes" id="UP000322077"/>
    </source>
</evidence>
<accession>A0A5D9CCT7</accession>
<organism evidence="2 3">
    <name type="scientific">Sphingomonas montanisoli</name>
    <dbReference type="NCBI Taxonomy" id="2606412"/>
    <lineage>
        <taxon>Bacteria</taxon>
        <taxon>Pseudomonadati</taxon>
        <taxon>Pseudomonadota</taxon>
        <taxon>Alphaproteobacteria</taxon>
        <taxon>Sphingomonadales</taxon>
        <taxon>Sphingomonadaceae</taxon>
        <taxon>Sphingomonas</taxon>
    </lineage>
</organism>
<protein>
    <submittedName>
        <fullName evidence="2">DUF541 domain-containing protein</fullName>
    </submittedName>
</protein>
<sequence length="266" mass="27488">MLGIANRSHKKGMSMSSRWILMFGALAATPTMAQEGLPQRLITVVGVAVDRAQPDIATLDFTVRGEGDSADAAAGALATRLKALSGGLLGLLGKDSELTTSNVNIVEVRDRACNDGRPVYPGSVQLSRGACAVVGYIAISQAQLRSRAVDKIATAAGLAARLGASDARVTGFALADPDAAQRRAAILAFKDARRRAETAAAGSGVKLGDVASIRDQAAFGGGQDIIVTAQRAVAAPPPPPPPISIDIKPRPIETRAQITVSYEIAR</sequence>
<reference evidence="2 3" key="1">
    <citation type="submission" date="2019-08" db="EMBL/GenBank/DDBJ databases">
        <authorList>
            <person name="Wang G."/>
            <person name="Xu Z."/>
        </authorList>
    </citation>
    <scope>NUCLEOTIDE SEQUENCE [LARGE SCALE GENOMIC DNA]</scope>
    <source>
        <strain evidence="2 3">ZX</strain>
    </source>
</reference>
<dbReference type="AlphaFoldDB" id="A0A5D9CCT7"/>
<evidence type="ECO:0000313" key="2">
    <source>
        <dbReference type="EMBL" id="TZG27961.1"/>
    </source>
</evidence>
<proteinExistence type="predicted"/>
<keyword evidence="3" id="KW-1185">Reference proteome</keyword>
<dbReference type="Pfam" id="PF04402">
    <property type="entry name" value="SIMPL"/>
    <property type="match status" value="1"/>
</dbReference>
<name>A0A5D9CCT7_9SPHN</name>
<dbReference type="EMBL" id="VTOU01000002">
    <property type="protein sequence ID" value="TZG27961.1"/>
    <property type="molecule type" value="Genomic_DNA"/>
</dbReference>
<dbReference type="PANTHER" id="PTHR34387:SF2">
    <property type="entry name" value="SLR1258 PROTEIN"/>
    <property type="match status" value="1"/>
</dbReference>